<dbReference type="FunFam" id="3.30.70.270:FF:000003">
    <property type="entry name" value="Transposon Ty3-G Gag-Pol polyprotein"/>
    <property type="match status" value="1"/>
</dbReference>
<proteinExistence type="predicted"/>
<dbReference type="InterPro" id="IPR056924">
    <property type="entry name" value="SH3_Tf2-1"/>
</dbReference>
<keyword evidence="6" id="KW-0479">Metal-binding</keyword>
<evidence type="ECO:0000256" key="3">
    <source>
        <dbReference type="ARBA" id="ARBA00022679"/>
    </source>
</evidence>
<dbReference type="Pfam" id="PF17917">
    <property type="entry name" value="RT_RNaseH"/>
    <property type="match status" value="1"/>
</dbReference>
<dbReference type="InterPro" id="IPR016197">
    <property type="entry name" value="Chromo-like_dom_sf"/>
</dbReference>
<evidence type="ECO:0000256" key="6">
    <source>
        <dbReference type="ARBA" id="ARBA00022723"/>
    </source>
</evidence>
<dbReference type="PANTHER" id="PTHR37984:SF5">
    <property type="entry name" value="PROTEIN NYNRIN-LIKE"/>
    <property type="match status" value="1"/>
</dbReference>
<keyword evidence="14" id="KW-0239">DNA-directed DNA polymerase</keyword>
<dbReference type="AlphaFoldDB" id="A0A8H7M9G9"/>
<dbReference type="InterPro" id="IPR041373">
    <property type="entry name" value="RT_RNaseH"/>
</dbReference>
<evidence type="ECO:0000256" key="2">
    <source>
        <dbReference type="ARBA" id="ARBA00022670"/>
    </source>
</evidence>
<dbReference type="Gene3D" id="1.10.340.70">
    <property type="match status" value="1"/>
</dbReference>
<evidence type="ECO:0000256" key="10">
    <source>
        <dbReference type="ARBA" id="ARBA00022842"/>
    </source>
</evidence>
<reference evidence="20" key="1">
    <citation type="submission" date="2020-09" db="EMBL/GenBank/DDBJ databases">
        <title>Comparative genome analyses of four rice-infecting Rhizoctonia solani isolates reveal extensive enrichment of homogalacturonan modification genes.</title>
        <authorList>
            <person name="Lee D.-Y."/>
            <person name="Jeon J."/>
            <person name="Kim K.-T."/>
            <person name="Cheong K."/>
            <person name="Song H."/>
            <person name="Choi G."/>
            <person name="Ko J."/>
            <person name="Opiyo S.O."/>
            <person name="Zuo S."/>
            <person name="Madhav S."/>
            <person name="Lee Y.-H."/>
            <person name="Wang G.-L."/>
        </authorList>
    </citation>
    <scope>NUCLEOTIDE SEQUENCE</scope>
    <source>
        <strain evidence="20">AG1-IA B2</strain>
    </source>
</reference>
<dbReference type="SUPFAM" id="SSF54160">
    <property type="entry name" value="Chromo domain-like"/>
    <property type="match status" value="1"/>
</dbReference>
<accession>A0A8H7M9G9</accession>
<dbReference type="Gene3D" id="3.30.420.10">
    <property type="entry name" value="Ribonuclease H-like superfamily/Ribonuclease H"/>
    <property type="match status" value="1"/>
</dbReference>
<dbReference type="CDD" id="cd01647">
    <property type="entry name" value="RT_LTR"/>
    <property type="match status" value="1"/>
</dbReference>
<gene>
    <name evidence="20" type="ORF">RHS01_00269</name>
</gene>
<dbReference type="GO" id="GO:0015074">
    <property type="term" value="P:DNA integration"/>
    <property type="evidence" value="ECO:0007669"/>
    <property type="project" value="UniProtKB-KW"/>
</dbReference>
<comment type="caution">
    <text evidence="20">The sequence shown here is derived from an EMBL/GenBank/DDBJ whole genome shotgun (WGS) entry which is preliminary data.</text>
</comment>
<keyword evidence="3" id="KW-0808">Transferase</keyword>
<dbReference type="Pfam" id="PF24626">
    <property type="entry name" value="SH3_Tf2-1"/>
    <property type="match status" value="1"/>
</dbReference>
<keyword evidence="13" id="KW-0695">RNA-directed DNA polymerase</keyword>
<keyword evidence="12" id="KW-0229">DNA integration</keyword>
<dbReference type="PROSITE" id="PS00598">
    <property type="entry name" value="CHROMO_1"/>
    <property type="match status" value="1"/>
</dbReference>
<dbReference type="GO" id="GO:0005634">
    <property type="term" value="C:nucleus"/>
    <property type="evidence" value="ECO:0007669"/>
    <property type="project" value="UniProtKB-SubCell"/>
</dbReference>
<name>A0A8H7M9G9_9AGAM</name>
<keyword evidence="11" id="KW-0694">RNA-binding</keyword>
<evidence type="ECO:0008006" key="22">
    <source>
        <dbReference type="Google" id="ProtNLM"/>
    </source>
</evidence>
<dbReference type="SMART" id="SM00298">
    <property type="entry name" value="CHROMO"/>
    <property type="match status" value="1"/>
</dbReference>
<dbReference type="Gene3D" id="3.30.70.270">
    <property type="match status" value="2"/>
</dbReference>
<feature type="domain" description="Chromo" evidence="18">
    <location>
        <begin position="821"/>
        <end position="880"/>
    </location>
</feature>
<dbReference type="GO" id="GO:0003677">
    <property type="term" value="F:DNA binding"/>
    <property type="evidence" value="ECO:0007669"/>
    <property type="project" value="UniProtKB-KW"/>
</dbReference>
<sequence>MLDGTISQTGRIWHQVQLAVLANGHPHHIPFLGLVTFPEQVQIASKEEADPNPLADLPSQYHKFVRVFGKEEFKVLPPHREYDISIDLLPDAKLSPGPIYGMTDAESRALKQHIDKELATGKIRPSTSSTGAPVMFVKKADGSLRLVVDYRKLNKVTHKNVYPLPRQDDLMAKLRNAKLFTKLDLFMPFGLTNAPAAFQHFMNDLFRDLIDVTVVIYLDDILIFSEDPKKHPEHVREVLLRLMKNQLFCKLSKCHFHVTTVNYLGIVISPEGFSMDQKKIEAVTSWPQPKTVKQVQAFLGFVNYLRQFIPNFSSVACPLHNLTKKETPWSWKTKKRKPFRTLPYYLETDASGVAMGAILSQQGEDNRLHPIAYMSKSFSGAEANYDTHNKELLAIIKALEEWRIFLEATDKAIQVFTDHRNLEYWMQARTFNQRHARWRLFLSDFNFEIHYRPGKQLGKPDALSRRADYVESTQDPEVMLPPKSLPIRPKRTITEGIPQLPLAGHPGQQRTLELLSRNYWWPGMKSSAKEWVECCPTCQANRRAHNPVIALKPLEVPPFPFHTISYNFITGFPKSEGHDAILVVIDLFSKLGHFIPTLKKVSAKGLADLFVSHIWKLHGLPVKTISDRGTTFTGKFLRALYQQLGIKPSFSSAYHPESDGQTERVNQFIEFYLRSYVAADHSDWNPIMNPSNTPANVPEADLVADTLAKEWEEAKAALRMSKERMARNKGTVPEYSIGEKVWLDGKNIELRTNSNKLDPKRLGPFEVLEKVSSHAYRLKLPETLKIHNVFYVGLLSRVHISPSQPFPEKPPPETIEGEEEYEVEQIIDSKRQRGKWFYLIKWKGYGPEDNSWEPEELLKHSQEEIQRFNKSQLKKACDSAKSL</sequence>
<evidence type="ECO:0000256" key="12">
    <source>
        <dbReference type="ARBA" id="ARBA00022908"/>
    </source>
</evidence>
<dbReference type="InterPro" id="IPR041588">
    <property type="entry name" value="Integrase_H2C2"/>
</dbReference>
<dbReference type="InterPro" id="IPR036397">
    <property type="entry name" value="RNaseH_sf"/>
</dbReference>
<evidence type="ECO:0000256" key="11">
    <source>
        <dbReference type="ARBA" id="ARBA00022884"/>
    </source>
</evidence>
<evidence type="ECO:0000256" key="17">
    <source>
        <dbReference type="ARBA" id="ARBA00023242"/>
    </source>
</evidence>
<dbReference type="PANTHER" id="PTHR37984">
    <property type="entry name" value="PROTEIN CBG26694"/>
    <property type="match status" value="1"/>
</dbReference>
<comment type="subcellular location">
    <subcellularLocation>
        <location evidence="1">Nucleus</location>
    </subcellularLocation>
</comment>
<keyword evidence="2" id="KW-0645">Protease</keyword>
<evidence type="ECO:0000256" key="14">
    <source>
        <dbReference type="ARBA" id="ARBA00022932"/>
    </source>
</evidence>
<protein>
    <recommendedName>
        <fullName evidence="22">Reverse transcriptase</fullName>
    </recommendedName>
</protein>
<evidence type="ECO:0000256" key="9">
    <source>
        <dbReference type="ARBA" id="ARBA00022801"/>
    </source>
</evidence>
<keyword evidence="17" id="KW-0539">Nucleus</keyword>
<evidence type="ECO:0000259" key="18">
    <source>
        <dbReference type="PROSITE" id="PS50013"/>
    </source>
</evidence>
<evidence type="ECO:0000313" key="20">
    <source>
        <dbReference type="EMBL" id="KAF8761508.1"/>
    </source>
</evidence>
<keyword evidence="7" id="KW-0064">Aspartyl protease</keyword>
<dbReference type="GO" id="GO:0003723">
    <property type="term" value="F:RNA binding"/>
    <property type="evidence" value="ECO:0007669"/>
    <property type="project" value="UniProtKB-KW"/>
</dbReference>
<dbReference type="Gene3D" id="2.40.50.40">
    <property type="match status" value="1"/>
</dbReference>
<dbReference type="PROSITE" id="PS50013">
    <property type="entry name" value="CHROMO_2"/>
    <property type="match status" value="1"/>
</dbReference>
<evidence type="ECO:0000256" key="7">
    <source>
        <dbReference type="ARBA" id="ARBA00022750"/>
    </source>
</evidence>
<dbReference type="InterPro" id="IPR000477">
    <property type="entry name" value="RT_dom"/>
</dbReference>
<keyword evidence="15" id="KW-0238">DNA-binding</keyword>
<dbReference type="PROSITE" id="PS50994">
    <property type="entry name" value="INTEGRASE"/>
    <property type="match status" value="1"/>
</dbReference>
<keyword evidence="4" id="KW-0548">Nucleotidyltransferase</keyword>
<evidence type="ECO:0000256" key="15">
    <source>
        <dbReference type="ARBA" id="ARBA00023125"/>
    </source>
</evidence>
<keyword evidence="16" id="KW-0233">DNA recombination</keyword>
<dbReference type="InterPro" id="IPR023779">
    <property type="entry name" value="Chromodomain_CS"/>
</dbReference>
<dbReference type="InterPro" id="IPR043128">
    <property type="entry name" value="Rev_trsase/Diguanyl_cyclase"/>
</dbReference>
<feature type="domain" description="Integrase catalytic" evidence="19">
    <location>
        <begin position="556"/>
        <end position="741"/>
    </location>
</feature>
<dbReference type="GO" id="GO:0004519">
    <property type="term" value="F:endonuclease activity"/>
    <property type="evidence" value="ECO:0007669"/>
    <property type="project" value="UniProtKB-KW"/>
</dbReference>
<evidence type="ECO:0000256" key="16">
    <source>
        <dbReference type="ARBA" id="ARBA00023172"/>
    </source>
</evidence>
<dbReference type="GO" id="GO:0046872">
    <property type="term" value="F:metal ion binding"/>
    <property type="evidence" value="ECO:0007669"/>
    <property type="project" value="UniProtKB-KW"/>
</dbReference>
<keyword evidence="10" id="KW-0460">Magnesium</keyword>
<dbReference type="GO" id="GO:0003887">
    <property type="term" value="F:DNA-directed DNA polymerase activity"/>
    <property type="evidence" value="ECO:0007669"/>
    <property type="project" value="UniProtKB-KW"/>
</dbReference>
<evidence type="ECO:0000259" key="19">
    <source>
        <dbReference type="PROSITE" id="PS50994"/>
    </source>
</evidence>
<dbReference type="InterPro" id="IPR012337">
    <property type="entry name" value="RNaseH-like_sf"/>
</dbReference>
<dbReference type="CDD" id="cd09274">
    <property type="entry name" value="RNase_HI_RT_Ty3"/>
    <property type="match status" value="1"/>
</dbReference>
<organism evidence="20 21">
    <name type="scientific">Rhizoctonia solani</name>
    <dbReference type="NCBI Taxonomy" id="456999"/>
    <lineage>
        <taxon>Eukaryota</taxon>
        <taxon>Fungi</taxon>
        <taxon>Dikarya</taxon>
        <taxon>Basidiomycota</taxon>
        <taxon>Agaricomycotina</taxon>
        <taxon>Agaricomycetes</taxon>
        <taxon>Cantharellales</taxon>
        <taxon>Ceratobasidiaceae</taxon>
        <taxon>Rhizoctonia</taxon>
    </lineage>
</organism>
<keyword evidence="9" id="KW-0378">Hydrolase</keyword>
<dbReference type="Pfam" id="PF00385">
    <property type="entry name" value="Chromo"/>
    <property type="match status" value="1"/>
</dbReference>
<dbReference type="GO" id="GO:0006338">
    <property type="term" value="P:chromatin remodeling"/>
    <property type="evidence" value="ECO:0007669"/>
    <property type="project" value="UniProtKB-ARBA"/>
</dbReference>
<evidence type="ECO:0000256" key="1">
    <source>
        <dbReference type="ARBA" id="ARBA00004123"/>
    </source>
</evidence>
<dbReference type="Pfam" id="PF17921">
    <property type="entry name" value="Integrase_H2C2"/>
    <property type="match status" value="1"/>
</dbReference>
<evidence type="ECO:0000256" key="5">
    <source>
        <dbReference type="ARBA" id="ARBA00022722"/>
    </source>
</evidence>
<dbReference type="FunFam" id="3.30.70.270:FF:000063">
    <property type="entry name" value="Zinc knuckle domaincontaining protein"/>
    <property type="match status" value="1"/>
</dbReference>
<dbReference type="InterPro" id="IPR050951">
    <property type="entry name" value="Retrovirus_Pol_polyprotein"/>
</dbReference>
<dbReference type="SUPFAM" id="SSF53098">
    <property type="entry name" value="Ribonuclease H-like"/>
    <property type="match status" value="1"/>
</dbReference>
<evidence type="ECO:0000256" key="8">
    <source>
        <dbReference type="ARBA" id="ARBA00022759"/>
    </source>
</evidence>
<dbReference type="InterPro" id="IPR023780">
    <property type="entry name" value="Chromo_domain"/>
</dbReference>
<keyword evidence="5" id="KW-0540">Nuclease</keyword>
<keyword evidence="8" id="KW-0255">Endonuclease</keyword>
<dbReference type="GO" id="GO:0003964">
    <property type="term" value="F:RNA-directed DNA polymerase activity"/>
    <property type="evidence" value="ECO:0007669"/>
    <property type="project" value="UniProtKB-KW"/>
</dbReference>
<dbReference type="InterPro" id="IPR000953">
    <property type="entry name" value="Chromo/chromo_shadow_dom"/>
</dbReference>
<dbReference type="GO" id="GO:0006310">
    <property type="term" value="P:DNA recombination"/>
    <property type="evidence" value="ECO:0007669"/>
    <property type="project" value="UniProtKB-KW"/>
</dbReference>
<dbReference type="GO" id="GO:0004190">
    <property type="term" value="F:aspartic-type endopeptidase activity"/>
    <property type="evidence" value="ECO:0007669"/>
    <property type="project" value="UniProtKB-KW"/>
</dbReference>
<evidence type="ECO:0000256" key="4">
    <source>
        <dbReference type="ARBA" id="ARBA00022695"/>
    </source>
</evidence>
<dbReference type="SUPFAM" id="SSF56672">
    <property type="entry name" value="DNA/RNA polymerases"/>
    <property type="match status" value="1"/>
</dbReference>
<evidence type="ECO:0000256" key="13">
    <source>
        <dbReference type="ARBA" id="ARBA00022918"/>
    </source>
</evidence>
<dbReference type="EMBL" id="JACYCF010000001">
    <property type="protein sequence ID" value="KAF8761508.1"/>
    <property type="molecule type" value="Genomic_DNA"/>
</dbReference>
<dbReference type="Pfam" id="PF00078">
    <property type="entry name" value="RVT_1"/>
    <property type="match status" value="1"/>
</dbReference>
<dbReference type="InterPro" id="IPR043502">
    <property type="entry name" value="DNA/RNA_pol_sf"/>
</dbReference>
<dbReference type="InterPro" id="IPR001584">
    <property type="entry name" value="Integrase_cat-core"/>
</dbReference>
<dbReference type="Proteomes" id="UP000614334">
    <property type="component" value="Unassembled WGS sequence"/>
</dbReference>
<dbReference type="GO" id="GO:0006508">
    <property type="term" value="P:proteolysis"/>
    <property type="evidence" value="ECO:0007669"/>
    <property type="project" value="UniProtKB-KW"/>
</dbReference>
<evidence type="ECO:0000313" key="21">
    <source>
        <dbReference type="Proteomes" id="UP000614334"/>
    </source>
</evidence>